<keyword evidence="4" id="KW-1185">Reference proteome</keyword>
<feature type="domain" description="Recombinase" evidence="2">
    <location>
        <begin position="157"/>
        <end position="281"/>
    </location>
</feature>
<dbReference type="Pfam" id="PF13408">
    <property type="entry name" value="Zn_ribbon_recom"/>
    <property type="match status" value="1"/>
</dbReference>
<dbReference type="AlphaFoldDB" id="A0A8I0AGA6"/>
<dbReference type="SUPFAM" id="SSF53041">
    <property type="entry name" value="Resolvase-like"/>
    <property type="match status" value="1"/>
</dbReference>
<dbReference type="GO" id="GO:0003677">
    <property type="term" value="F:DNA binding"/>
    <property type="evidence" value="ECO:0007669"/>
    <property type="project" value="InterPro"/>
</dbReference>
<dbReference type="Gene3D" id="3.40.50.1390">
    <property type="entry name" value="Resolvase, N-terminal catalytic domain"/>
    <property type="match status" value="1"/>
</dbReference>
<dbReference type="InterPro" id="IPR011109">
    <property type="entry name" value="DNA_bind_recombinase_dom"/>
</dbReference>
<dbReference type="InterPro" id="IPR050639">
    <property type="entry name" value="SSR_resolvase"/>
</dbReference>
<feature type="domain" description="Resolvase/invertase-type recombinase catalytic" evidence="1">
    <location>
        <begin position="3"/>
        <end position="148"/>
    </location>
</feature>
<dbReference type="PANTHER" id="PTHR30461">
    <property type="entry name" value="DNA-INVERTASE FROM LAMBDOID PROPHAGE"/>
    <property type="match status" value="1"/>
</dbReference>
<dbReference type="InterPro" id="IPR025827">
    <property type="entry name" value="Zn_ribbon_recom_dom"/>
</dbReference>
<dbReference type="GO" id="GO:0000150">
    <property type="term" value="F:DNA strand exchange activity"/>
    <property type="evidence" value="ECO:0007669"/>
    <property type="project" value="InterPro"/>
</dbReference>
<dbReference type="CDD" id="cd00338">
    <property type="entry name" value="Ser_Recombinase"/>
    <property type="match status" value="1"/>
</dbReference>
<dbReference type="RefSeq" id="WP_021926789.1">
    <property type="nucleotide sequence ID" value="NZ_JACOOT010000032.1"/>
</dbReference>
<dbReference type="Gene3D" id="3.90.1750.20">
    <property type="entry name" value="Putative Large Serine Recombinase, Chain B, Domain 2"/>
    <property type="match status" value="1"/>
</dbReference>
<dbReference type="SMART" id="SM00857">
    <property type="entry name" value="Resolvase"/>
    <property type="match status" value="1"/>
</dbReference>
<protein>
    <submittedName>
        <fullName evidence="3">Recombinase family protein</fullName>
    </submittedName>
</protein>
<dbReference type="InterPro" id="IPR036162">
    <property type="entry name" value="Resolvase-like_N_sf"/>
</dbReference>
<dbReference type="PANTHER" id="PTHR30461:SF23">
    <property type="entry name" value="DNA RECOMBINASE-RELATED"/>
    <property type="match status" value="1"/>
</dbReference>
<proteinExistence type="predicted"/>
<dbReference type="InterPro" id="IPR038109">
    <property type="entry name" value="DNA_bind_recomb_sf"/>
</dbReference>
<dbReference type="Pfam" id="PF00239">
    <property type="entry name" value="Resolvase"/>
    <property type="match status" value="1"/>
</dbReference>
<organism evidence="3 4">
    <name type="scientific">Blautia segnis</name>
    <dbReference type="NCBI Taxonomy" id="2763030"/>
    <lineage>
        <taxon>Bacteria</taxon>
        <taxon>Bacillati</taxon>
        <taxon>Bacillota</taxon>
        <taxon>Clostridia</taxon>
        <taxon>Lachnospirales</taxon>
        <taxon>Lachnospiraceae</taxon>
        <taxon>Blautia</taxon>
    </lineage>
</organism>
<sequence>MIRAVIYCRCSTEEECQRDALVRQAAEARECVRRLNWFLADEYIESRSGTSVRGREQYQRLFEDLLGKRFDVVVIKSQDRLMRNTKDWYIFIDRLVSCRKKLYLYLEQRFYTADDSLITGIKAILAEEYSRELSRKINNAHKHRQQTGNALMLTSNTYGYRKLPDKSFEIIEEEAQVKRQMYELCAAGYGSRTIARLLREKGIRKRNGTCFSDSDIRRMIRNPINKGTVVMNRRHFDFDTKQMVKNPNEDQYVYENRIPAIVSKELWERANREIDKRAGKKTVGINPGKHILSGKLVCGLCGAPFYRTTRKRKHDQICQWKCRTYLEQGRTKPGKEGGCDNIHLEENGLFSFLANSIFTNSSCCEAEELLAKIFLKLLKECLQETRQKEQAHSQQYHQKLRQQQSLLLEKYLEGLIDESLYKEKQLDLQSKIQEQNIRNIPKENSHRSFPTPEERLETIRQFLLQNQCISKACVFGMLETVEKITVFPERLEVLQKGKLGQTIFLCELCRICYTTD</sequence>
<dbReference type="EMBL" id="JACOOT010000032">
    <property type="protein sequence ID" value="MBC5652077.1"/>
    <property type="molecule type" value="Genomic_DNA"/>
</dbReference>
<name>A0A8I0AGA6_9FIRM</name>
<dbReference type="PROSITE" id="PS51736">
    <property type="entry name" value="RECOMBINASES_3"/>
    <property type="match status" value="1"/>
</dbReference>
<evidence type="ECO:0000259" key="2">
    <source>
        <dbReference type="PROSITE" id="PS51737"/>
    </source>
</evidence>
<accession>A0A8I0AGA6</accession>
<dbReference type="InterPro" id="IPR006119">
    <property type="entry name" value="Resolv_N"/>
</dbReference>
<dbReference type="Proteomes" id="UP000652847">
    <property type="component" value="Unassembled WGS sequence"/>
</dbReference>
<evidence type="ECO:0000313" key="4">
    <source>
        <dbReference type="Proteomes" id="UP000652847"/>
    </source>
</evidence>
<dbReference type="Pfam" id="PF07508">
    <property type="entry name" value="Recombinase"/>
    <property type="match status" value="1"/>
</dbReference>
<gene>
    <name evidence="3" type="ORF">H8S54_13420</name>
</gene>
<reference evidence="3 4" key="1">
    <citation type="submission" date="2020-08" db="EMBL/GenBank/DDBJ databases">
        <title>Genome public.</title>
        <authorList>
            <person name="Liu C."/>
            <person name="Sun Q."/>
        </authorList>
    </citation>
    <scope>NUCLEOTIDE SEQUENCE [LARGE SCALE GENOMIC DNA]</scope>
    <source>
        <strain evidence="3 4">BX17</strain>
    </source>
</reference>
<dbReference type="PROSITE" id="PS51737">
    <property type="entry name" value="RECOMBINASE_DNA_BIND"/>
    <property type="match status" value="1"/>
</dbReference>
<evidence type="ECO:0000259" key="1">
    <source>
        <dbReference type="PROSITE" id="PS51736"/>
    </source>
</evidence>
<evidence type="ECO:0000313" key="3">
    <source>
        <dbReference type="EMBL" id="MBC5652077.1"/>
    </source>
</evidence>
<comment type="caution">
    <text evidence="3">The sequence shown here is derived from an EMBL/GenBank/DDBJ whole genome shotgun (WGS) entry which is preliminary data.</text>
</comment>